<dbReference type="VEuPathDB" id="MicrosporidiaDB:M153_6500020686"/>
<feature type="chain" id="PRO_5006399060" evidence="1">
    <location>
        <begin position="20"/>
        <end position="156"/>
    </location>
</feature>
<dbReference type="OrthoDB" id="2190452at2759"/>
<name>A0A0R0M0S7_9MICR</name>
<proteinExistence type="predicted"/>
<evidence type="ECO:0000313" key="3">
    <source>
        <dbReference type="Proteomes" id="UP000051530"/>
    </source>
</evidence>
<evidence type="ECO:0000256" key="1">
    <source>
        <dbReference type="SAM" id="SignalP"/>
    </source>
</evidence>
<sequence>MTATPVNFGFLMRVLLVKGYMIGSFDSQTVQTLNNDFRPLNMRVRLTHHKNKLILINTNPSTIKNSKIIESLDAFITTKKKLSNEALDLFISLNWIENEKFTDIFFLQNEEYLLEKYDQYFTKCSMCDILMYERSENHKYCQKVFSDHLRNSEIEQ</sequence>
<accession>A0A0R0M0S7</accession>
<dbReference type="EMBL" id="LGUB01000010">
    <property type="protein sequence ID" value="KRH95018.1"/>
    <property type="molecule type" value="Genomic_DNA"/>
</dbReference>
<reference evidence="2 3" key="1">
    <citation type="submission" date="2015-07" db="EMBL/GenBank/DDBJ databases">
        <title>The genome of Pseudoloma neurophilia, a relevant intracellular parasite of the zebrafish.</title>
        <authorList>
            <person name="Ndikumana S."/>
            <person name="Pelin A."/>
            <person name="Sanders J."/>
            <person name="Corradi N."/>
        </authorList>
    </citation>
    <scope>NUCLEOTIDE SEQUENCE [LARGE SCALE GENOMIC DNA]</scope>
    <source>
        <strain evidence="2 3">MK1</strain>
    </source>
</reference>
<evidence type="ECO:0000313" key="2">
    <source>
        <dbReference type="EMBL" id="KRH95018.1"/>
    </source>
</evidence>
<feature type="signal peptide" evidence="1">
    <location>
        <begin position="1"/>
        <end position="19"/>
    </location>
</feature>
<dbReference type="AlphaFoldDB" id="A0A0R0M0S7"/>
<organism evidence="2 3">
    <name type="scientific">Pseudoloma neurophilia</name>
    <dbReference type="NCBI Taxonomy" id="146866"/>
    <lineage>
        <taxon>Eukaryota</taxon>
        <taxon>Fungi</taxon>
        <taxon>Fungi incertae sedis</taxon>
        <taxon>Microsporidia</taxon>
        <taxon>Pseudoloma</taxon>
    </lineage>
</organism>
<comment type="caution">
    <text evidence="2">The sequence shown here is derived from an EMBL/GenBank/DDBJ whole genome shotgun (WGS) entry which is preliminary data.</text>
</comment>
<keyword evidence="1" id="KW-0732">Signal</keyword>
<gene>
    <name evidence="2" type="ORF">M153_6500020686</name>
</gene>
<dbReference type="Proteomes" id="UP000051530">
    <property type="component" value="Unassembled WGS sequence"/>
</dbReference>
<protein>
    <submittedName>
        <fullName evidence="2">Projectin/twitchin</fullName>
    </submittedName>
</protein>
<keyword evidence="3" id="KW-1185">Reference proteome</keyword>